<dbReference type="PATRIC" id="fig|706570.3.peg.1127"/>
<keyword evidence="5" id="KW-1185">Reference proteome</keyword>
<accession>A0A0B2DAP2</accession>
<dbReference type="EMBL" id="JTAK01000005">
    <property type="protein sequence ID" value="KHO64181.1"/>
    <property type="molecule type" value="Genomic_DNA"/>
</dbReference>
<feature type="coiled-coil region" evidence="1">
    <location>
        <begin position="4"/>
        <end position="34"/>
    </location>
</feature>
<organism evidence="3 5">
    <name type="scientific">Pseudomonas flexibilis</name>
    <dbReference type="NCBI Taxonomy" id="706570"/>
    <lineage>
        <taxon>Bacteria</taxon>
        <taxon>Pseudomonadati</taxon>
        <taxon>Pseudomonadota</taxon>
        <taxon>Gammaproteobacteria</taxon>
        <taxon>Pseudomonadales</taxon>
        <taxon>Pseudomonadaceae</taxon>
        <taxon>Pseudomonas</taxon>
    </lineage>
</organism>
<keyword evidence="1" id="KW-0175">Coiled coil</keyword>
<dbReference type="Gene3D" id="1.20.120.520">
    <property type="entry name" value="nmb1532 protein domain like"/>
    <property type="match status" value="1"/>
</dbReference>
<dbReference type="AlphaFoldDB" id="A0A0B2DAP2"/>
<dbReference type="RefSeq" id="WP_027590327.1">
    <property type="nucleotide sequence ID" value="NZ_FMUP01000003.1"/>
</dbReference>
<name>A0A0B2DAP2_9PSED</name>
<evidence type="ECO:0000313" key="3">
    <source>
        <dbReference type="EMBL" id="KHO64181.1"/>
    </source>
</evidence>
<proteinExistence type="predicted"/>
<dbReference type="PANTHER" id="PTHR35585:SF1">
    <property type="entry name" value="HHE DOMAIN PROTEIN (AFU_ORTHOLOGUE AFUA_4G00730)"/>
    <property type="match status" value="1"/>
</dbReference>
<evidence type="ECO:0000256" key="1">
    <source>
        <dbReference type="SAM" id="Coils"/>
    </source>
</evidence>
<dbReference type="Pfam" id="PF01814">
    <property type="entry name" value="Hemerythrin"/>
    <property type="match status" value="1"/>
</dbReference>
<evidence type="ECO:0000313" key="4">
    <source>
        <dbReference type="EMBL" id="SIQ03446.1"/>
    </source>
</evidence>
<dbReference type="OrthoDB" id="9793637at2"/>
<protein>
    <submittedName>
        <fullName evidence="3 4">Hemerythrin</fullName>
    </submittedName>
</protein>
<dbReference type="InterPro" id="IPR012312">
    <property type="entry name" value="Hemerythrin-like"/>
</dbReference>
<reference evidence="4 6" key="2">
    <citation type="submission" date="2017-01" db="EMBL/GenBank/DDBJ databases">
        <authorList>
            <person name="Mah S.A."/>
            <person name="Swanson W.J."/>
            <person name="Moy G.W."/>
            <person name="Vacquier V.D."/>
        </authorList>
    </citation>
    <scope>NUCLEOTIDE SEQUENCE [LARGE SCALE GENOMIC DNA]</scope>
    <source>
        <strain evidence="4 6">ATCC 29606</strain>
    </source>
</reference>
<reference evidence="3 5" key="1">
    <citation type="submission" date="2014-11" db="EMBL/GenBank/DDBJ databases">
        <title>Genome sequence of Pseudomonas tuomuerensis JCM 14085.</title>
        <authorList>
            <person name="Shin S.-K."/>
            <person name="Yi H."/>
        </authorList>
    </citation>
    <scope>NUCLEOTIDE SEQUENCE [LARGE SCALE GENOMIC DNA]</scope>
    <source>
        <strain evidence="3 5">JCM 14085</strain>
    </source>
</reference>
<evidence type="ECO:0000313" key="5">
    <source>
        <dbReference type="Proteomes" id="UP000030980"/>
    </source>
</evidence>
<dbReference type="EMBL" id="FTMC01000002">
    <property type="protein sequence ID" value="SIQ03446.1"/>
    <property type="molecule type" value="Genomic_DNA"/>
</dbReference>
<evidence type="ECO:0000259" key="2">
    <source>
        <dbReference type="Pfam" id="PF01814"/>
    </source>
</evidence>
<evidence type="ECO:0000313" key="6">
    <source>
        <dbReference type="Proteomes" id="UP000186079"/>
    </source>
</evidence>
<accession>A0A0B3BT19</accession>
<dbReference type="PANTHER" id="PTHR35585">
    <property type="entry name" value="HHE DOMAIN PROTEIN (AFU_ORTHOLOGUE AFUA_4G00730)"/>
    <property type="match status" value="1"/>
</dbReference>
<dbReference type="STRING" id="706570.PT85_13125"/>
<dbReference type="Proteomes" id="UP000030980">
    <property type="component" value="Unassembled WGS sequence"/>
</dbReference>
<feature type="domain" description="Hemerythrin-like" evidence="2">
    <location>
        <begin position="3"/>
        <end position="123"/>
    </location>
</feature>
<sequence length="151" mass="17180">MNAIELLKQDHETVRKLLEQLSATTERAVKTRQELLHKIELELSIHTQLEEQLFYPAYKQAGGKDAAIMDAEAREEHRTVEALVLPDLLQTDPASLPFTGRVKVLKELLEHHIEEEEGELFPEATKLLGKSRLEELGLEMESMKKGLKKAS</sequence>
<dbReference type="Proteomes" id="UP000186079">
    <property type="component" value="Unassembled WGS sequence"/>
</dbReference>
<gene>
    <name evidence="3" type="ORF">PT85_13125</name>
    <name evidence="4" type="ORF">SAMN05421672_102154</name>
</gene>